<protein>
    <submittedName>
        <fullName evidence="2">Uncharacterized protein</fullName>
    </submittedName>
</protein>
<evidence type="ECO:0000313" key="2">
    <source>
        <dbReference type="EMBL" id="KAJ8933663.1"/>
    </source>
</evidence>
<name>A0AAV8X4X5_9CUCU</name>
<evidence type="ECO:0000313" key="3">
    <source>
        <dbReference type="Proteomes" id="UP001162156"/>
    </source>
</evidence>
<dbReference type="AlphaFoldDB" id="A0AAV8X4X5"/>
<proteinExistence type="predicted"/>
<dbReference type="EMBL" id="JANEYF010003827">
    <property type="protein sequence ID" value="KAJ8933663.1"/>
    <property type="molecule type" value="Genomic_DNA"/>
</dbReference>
<dbReference type="Proteomes" id="UP001162156">
    <property type="component" value="Unassembled WGS sequence"/>
</dbReference>
<evidence type="ECO:0000256" key="1">
    <source>
        <dbReference type="SAM" id="MobiDB-lite"/>
    </source>
</evidence>
<sequence>MSTLTEIQQPTSEPCYEPICVKVHVEPKIPLPIMSQLEDESDIERNKYESIETEKGIPIVSTQISKLFTDQTRILERLSGTTLQIKETPCIKQDMYQVTPEKSTDVSKIDYNICEDTTSIQSEIINDAIVSHAKLVSTIALPLEILESQRLETIISLPTEEIIPDKISPRDLDINNIETSVPTTEQEARKIMSEVLEVSKQIRDDVKELKPDLTPTPEGQLITLLPTCSIESKEFLIDGETKSIAEIEAFDITSITKMNKDKENIRSASKTTTKIKFTEDKEKSEMEEIRQIEEKAKKRIETDKKSPIELRMRETEKDKTDVKISQDTTTKKGILDEEAETKFKTEKSLVGQTIERQTTHMQKQVVVLTEKEIERNKIEKAAKEQEENRIKIEFKTSTKKAKERSESDLSPTPTDKLFMKKFEKVTQTAKEIIKEADFVTGLLKQEEQGHVKKDAYCTKVDEDKHTISLYDKTVERITKQKITTKKTDEKQKMPIEESETVTTIEIDFMQEPITETKHDVKEYVETDLSLADKAEILAGDNKSIVAPEITKKIDEKQKTPTEEPEVTKSDGASPTEIEVSKEAISEREPPQRELKERIEKDFSSTEIDKVMAATLTDDEKAVEHFTKEIFLTEITKKLDEKQKISTEEPDVTKSKKSITD</sequence>
<reference evidence="2" key="1">
    <citation type="journal article" date="2023" name="Insect Mol. Biol.">
        <title>Genome sequencing provides insights into the evolution of gene families encoding plant cell wall-degrading enzymes in longhorned beetles.</title>
        <authorList>
            <person name="Shin N.R."/>
            <person name="Okamura Y."/>
            <person name="Kirsch R."/>
            <person name="Pauchet Y."/>
        </authorList>
    </citation>
    <scope>NUCLEOTIDE SEQUENCE</scope>
    <source>
        <strain evidence="2">RBIC_L_NR</strain>
    </source>
</reference>
<gene>
    <name evidence="2" type="ORF">NQ314_013875</name>
</gene>
<feature type="region of interest" description="Disordered" evidence="1">
    <location>
        <begin position="547"/>
        <end position="605"/>
    </location>
</feature>
<feature type="compositionally biased region" description="Basic and acidic residues" evidence="1">
    <location>
        <begin position="578"/>
        <end position="605"/>
    </location>
</feature>
<comment type="caution">
    <text evidence="2">The sequence shown here is derived from an EMBL/GenBank/DDBJ whole genome shotgun (WGS) entry which is preliminary data.</text>
</comment>
<keyword evidence="3" id="KW-1185">Reference proteome</keyword>
<organism evidence="2 3">
    <name type="scientific">Rhamnusium bicolor</name>
    <dbReference type="NCBI Taxonomy" id="1586634"/>
    <lineage>
        <taxon>Eukaryota</taxon>
        <taxon>Metazoa</taxon>
        <taxon>Ecdysozoa</taxon>
        <taxon>Arthropoda</taxon>
        <taxon>Hexapoda</taxon>
        <taxon>Insecta</taxon>
        <taxon>Pterygota</taxon>
        <taxon>Neoptera</taxon>
        <taxon>Endopterygota</taxon>
        <taxon>Coleoptera</taxon>
        <taxon>Polyphaga</taxon>
        <taxon>Cucujiformia</taxon>
        <taxon>Chrysomeloidea</taxon>
        <taxon>Cerambycidae</taxon>
        <taxon>Lepturinae</taxon>
        <taxon>Rhagiini</taxon>
        <taxon>Rhamnusium</taxon>
    </lineage>
</organism>
<accession>A0AAV8X4X5</accession>
<feature type="region of interest" description="Disordered" evidence="1">
    <location>
        <begin position="638"/>
        <end position="660"/>
    </location>
</feature>
<feature type="compositionally biased region" description="Basic and acidic residues" evidence="1">
    <location>
        <begin position="549"/>
        <end position="568"/>
    </location>
</feature>